<protein>
    <submittedName>
        <fullName evidence="2">Uncharacterized protein</fullName>
    </submittedName>
</protein>
<sequence length="102" mass="11025">MPNTRQRTSSSKLLSGNGSKQNGGSALAKQVTFDVLLCNVSDSNRRHYHNSESSCNLMVGDVRNLSLDDKHGLEISGKSVMPEVSVVGVELPKMELSCFDGQ</sequence>
<proteinExistence type="predicted"/>
<name>A0A183MXV8_9TREM</name>
<dbReference type="EMBL" id="UZAI01018487">
    <property type="protein sequence ID" value="VDP37443.1"/>
    <property type="molecule type" value="Genomic_DNA"/>
</dbReference>
<evidence type="ECO:0000313" key="2">
    <source>
        <dbReference type="EMBL" id="VDP37443.1"/>
    </source>
</evidence>
<dbReference type="AlphaFoldDB" id="A0A183MXV8"/>
<accession>A0A183MXV8</accession>
<gene>
    <name evidence="2" type="ORF">SMRZ_LOCUS20877</name>
</gene>
<reference evidence="2 3" key="1">
    <citation type="submission" date="2018-11" db="EMBL/GenBank/DDBJ databases">
        <authorList>
            <consortium name="Pathogen Informatics"/>
        </authorList>
    </citation>
    <scope>NUCLEOTIDE SEQUENCE [LARGE SCALE GENOMIC DNA]</scope>
    <source>
        <strain evidence="2 3">Zambia</strain>
    </source>
</reference>
<dbReference type="Proteomes" id="UP000277204">
    <property type="component" value="Unassembled WGS sequence"/>
</dbReference>
<feature type="compositionally biased region" description="Low complexity" evidence="1">
    <location>
        <begin position="9"/>
        <end position="20"/>
    </location>
</feature>
<organism evidence="2 3">
    <name type="scientific">Schistosoma margrebowiei</name>
    <dbReference type="NCBI Taxonomy" id="48269"/>
    <lineage>
        <taxon>Eukaryota</taxon>
        <taxon>Metazoa</taxon>
        <taxon>Spiralia</taxon>
        <taxon>Lophotrochozoa</taxon>
        <taxon>Platyhelminthes</taxon>
        <taxon>Trematoda</taxon>
        <taxon>Digenea</taxon>
        <taxon>Strigeidida</taxon>
        <taxon>Schistosomatoidea</taxon>
        <taxon>Schistosomatidae</taxon>
        <taxon>Schistosoma</taxon>
    </lineage>
</organism>
<evidence type="ECO:0000256" key="1">
    <source>
        <dbReference type="SAM" id="MobiDB-lite"/>
    </source>
</evidence>
<dbReference type="STRING" id="48269.A0A183MXV8"/>
<evidence type="ECO:0000313" key="3">
    <source>
        <dbReference type="Proteomes" id="UP000277204"/>
    </source>
</evidence>
<keyword evidence="3" id="KW-1185">Reference proteome</keyword>
<feature type="region of interest" description="Disordered" evidence="1">
    <location>
        <begin position="1"/>
        <end position="25"/>
    </location>
</feature>